<dbReference type="InterPro" id="IPR011990">
    <property type="entry name" value="TPR-like_helical_dom_sf"/>
</dbReference>
<keyword evidence="2 3" id="KW-0802">TPR repeat</keyword>
<reference evidence="5" key="1">
    <citation type="journal article" date="2023" name="Nat. Commun.">
        <title>Diploid and tetraploid genomes of Acorus and the evolution of monocots.</title>
        <authorList>
            <person name="Ma L."/>
            <person name="Liu K.W."/>
            <person name="Li Z."/>
            <person name="Hsiao Y.Y."/>
            <person name="Qi Y."/>
            <person name="Fu T."/>
            <person name="Tang G.D."/>
            <person name="Zhang D."/>
            <person name="Sun W.H."/>
            <person name="Liu D.K."/>
            <person name="Li Y."/>
            <person name="Chen G.Z."/>
            <person name="Liu X.D."/>
            <person name="Liao X.Y."/>
            <person name="Jiang Y.T."/>
            <person name="Yu X."/>
            <person name="Hao Y."/>
            <person name="Huang J."/>
            <person name="Zhao X.W."/>
            <person name="Ke S."/>
            <person name="Chen Y.Y."/>
            <person name="Wu W.L."/>
            <person name="Hsu J.L."/>
            <person name="Lin Y.F."/>
            <person name="Huang M.D."/>
            <person name="Li C.Y."/>
            <person name="Huang L."/>
            <person name="Wang Z.W."/>
            <person name="Zhao X."/>
            <person name="Zhong W.Y."/>
            <person name="Peng D.H."/>
            <person name="Ahmad S."/>
            <person name="Lan S."/>
            <person name="Zhang J.S."/>
            <person name="Tsai W.C."/>
            <person name="Van de Peer Y."/>
            <person name="Liu Z.J."/>
        </authorList>
    </citation>
    <scope>NUCLEOTIDE SEQUENCE</scope>
    <source>
        <strain evidence="5">CP</strain>
    </source>
</reference>
<dbReference type="InterPro" id="IPR019734">
    <property type="entry name" value="TPR_rpt"/>
</dbReference>
<evidence type="ECO:0000313" key="6">
    <source>
        <dbReference type="Proteomes" id="UP001180020"/>
    </source>
</evidence>
<feature type="domain" description="Rhodanese" evidence="4">
    <location>
        <begin position="109"/>
        <end position="148"/>
    </location>
</feature>
<evidence type="ECO:0000256" key="3">
    <source>
        <dbReference type="PROSITE-ProRule" id="PRU00339"/>
    </source>
</evidence>
<evidence type="ECO:0000313" key="5">
    <source>
        <dbReference type="EMBL" id="KAK1306290.1"/>
    </source>
</evidence>
<dbReference type="Proteomes" id="UP001180020">
    <property type="component" value="Unassembled WGS sequence"/>
</dbReference>
<evidence type="ECO:0000256" key="1">
    <source>
        <dbReference type="ARBA" id="ARBA00022737"/>
    </source>
</evidence>
<dbReference type="Pfam" id="PF13181">
    <property type="entry name" value="TPR_8"/>
    <property type="match status" value="1"/>
</dbReference>
<dbReference type="InterPro" id="IPR001763">
    <property type="entry name" value="Rhodanese-like_dom"/>
</dbReference>
<dbReference type="EMBL" id="JAUJYO010000010">
    <property type="protein sequence ID" value="KAK1306290.1"/>
    <property type="molecule type" value="Genomic_DNA"/>
</dbReference>
<organism evidence="5 6">
    <name type="scientific">Acorus calamus</name>
    <name type="common">Sweet flag</name>
    <dbReference type="NCBI Taxonomy" id="4465"/>
    <lineage>
        <taxon>Eukaryota</taxon>
        <taxon>Viridiplantae</taxon>
        <taxon>Streptophyta</taxon>
        <taxon>Embryophyta</taxon>
        <taxon>Tracheophyta</taxon>
        <taxon>Spermatophyta</taxon>
        <taxon>Magnoliopsida</taxon>
        <taxon>Liliopsida</taxon>
        <taxon>Acoraceae</taxon>
        <taxon>Acorus</taxon>
    </lineage>
</organism>
<sequence length="567" mass="62598">MEEDEVQYKKLKETLDSDSGNAAHHYNLGVYLWERGEKEKASECLVSSAKLNPNNGGAFRFLGHFYASVDPQRAAKCYQRAVALSPDDSEAGEGLCALLDGQGKESLEIVVCREASERSPRAFWAFRRLGYLLVHQKKWSEAVPSLQHAIRGYPSCADLWEALGLAYQKLGMLTAAIKSYGRAVELDDSKLFALVESGNIHLMLGSFKKGIDQFRLALNIKPHNIAANFGLAFGLLSWSKVCVNSGGFAWAASLLEEAAHVAKASTSLDGNISCFWKLHGDIQVYMGCIRQMLSMDTGRGRSSEVNLESFMKSIHSWKKSRLLAATSARQSYQRALHLSPWQANIYTDVAISLDLIKSLEEKNVIEVGAWELPEKMSLGGLMLEGANNEIWLVLGCLSNNSALRQHAFIRGLQLDPSFSLAWAHLGKLPEFQLGLGKLATLSGQLLSPQVYGAVQQAVQRAPNFPESHNLRGLLYEARSDYESAIVAYRQARFAISISLSTAEKSHLIDVSFNLARSLCRARHALDAVRECEDLRKEGLLNSKGLQVYALALWQLGKEGLAFTVAKV</sequence>
<evidence type="ECO:0000259" key="4">
    <source>
        <dbReference type="PROSITE" id="PS50206"/>
    </source>
</evidence>
<feature type="repeat" description="TPR" evidence="3">
    <location>
        <begin position="191"/>
        <end position="224"/>
    </location>
</feature>
<gene>
    <name evidence="5" type="ORF">QJS10_CPA10g00001</name>
</gene>
<dbReference type="Gene3D" id="1.25.40.10">
    <property type="entry name" value="Tetratricopeptide repeat domain"/>
    <property type="match status" value="2"/>
</dbReference>
<dbReference type="PANTHER" id="PTHR15704">
    <property type="entry name" value="SUPERKILLER 3 PROTEIN-RELATED"/>
    <property type="match status" value="1"/>
</dbReference>
<accession>A0AAV9DYJ7</accession>
<comment type="caution">
    <text evidence="5">The sequence shown here is derived from an EMBL/GenBank/DDBJ whole genome shotgun (WGS) entry which is preliminary data.</text>
</comment>
<evidence type="ECO:0000256" key="2">
    <source>
        <dbReference type="ARBA" id="ARBA00022803"/>
    </source>
</evidence>
<proteinExistence type="predicted"/>
<feature type="repeat" description="TPR" evidence="3">
    <location>
        <begin position="157"/>
        <end position="190"/>
    </location>
</feature>
<dbReference type="AlphaFoldDB" id="A0AAV9DYJ7"/>
<name>A0AAV9DYJ7_ACOCL</name>
<dbReference type="Pfam" id="PF13432">
    <property type="entry name" value="TPR_16"/>
    <property type="match status" value="1"/>
</dbReference>
<feature type="repeat" description="TPR" evidence="3">
    <location>
        <begin position="22"/>
        <end position="55"/>
    </location>
</feature>
<reference evidence="5" key="2">
    <citation type="submission" date="2023-06" db="EMBL/GenBank/DDBJ databases">
        <authorList>
            <person name="Ma L."/>
            <person name="Liu K.-W."/>
            <person name="Li Z."/>
            <person name="Hsiao Y.-Y."/>
            <person name="Qi Y."/>
            <person name="Fu T."/>
            <person name="Tang G."/>
            <person name="Zhang D."/>
            <person name="Sun W.-H."/>
            <person name="Liu D.-K."/>
            <person name="Li Y."/>
            <person name="Chen G.-Z."/>
            <person name="Liu X.-D."/>
            <person name="Liao X.-Y."/>
            <person name="Jiang Y.-T."/>
            <person name="Yu X."/>
            <person name="Hao Y."/>
            <person name="Huang J."/>
            <person name="Zhao X.-W."/>
            <person name="Ke S."/>
            <person name="Chen Y.-Y."/>
            <person name="Wu W.-L."/>
            <person name="Hsu J.-L."/>
            <person name="Lin Y.-F."/>
            <person name="Huang M.-D."/>
            <person name="Li C.-Y."/>
            <person name="Huang L."/>
            <person name="Wang Z.-W."/>
            <person name="Zhao X."/>
            <person name="Zhong W.-Y."/>
            <person name="Peng D.-H."/>
            <person name="Ahmad S."/>
            <person name="Lan S."/>
            <person name="Zhang J.-S."/>
            <person name="Tsai W.-C."/>
            <person name="Van De Peer Y."/>
            <person name="Liu Z.-J."/>
        </authorList>
    </citation>
    <scope>NUCLEOTIDE SEQUENCE</scope>
    <source>
        <strain evidence="5">CP</strain>
        <tissue evidence="5">Leaves</tissue>
    </source>
</reference>
<dbReference type="InterPro" id="IPR039226">
    <property type="entry name" value="Ski3/TTC37"/>
</dbReference>
<keyword evidence="1" id="KW-0677">Repeat</keyword>
<dbReference type="SUPFAM" id="SSF81901">
    <property type="entry name" value="HCP-like"/>
    <property type="match status" value="1"/>
</dbReference>
<dbReference type="GO" id="GO:0006401">
    <property type="term" value="P:RNA catabolic process"/>
    <property type="evidence" value="ECO:0007669"/>
    <property type="project" value="InterPro"/>
</dbReference>
<dbReference type="PROSITE" id="PS50206">
    <property type="entry name" value="RHODANESE_3"/>
    <property type="match status" value="1"/>
</dbReference>
<dbReference type="PROSITE" id="PS50005">
    <property type="entry name" value="TPR"/>
    <property type="match status" value="3"/>
</dbReference>
<keyword evidence="6" id="KW-1185">Reference proteome</keyword>
<dbReference type="SUPFAM" id="SSF48452">
    <property type="entry name" value="TPR-like"/>
    <property type="match status" value="2"/>
</dbReference>
<dbReference type="GO" id="GO:0055087">
    <property type="term" value="C:Ski complex"/>
    <property type="evidence" value="ECO:0007669"/>
    <property type="project" value="InterPro"/>
</dbReference>
<protein>
    <recommendedName>
        <fullName evidence="4">Rhodanese domain-containing protein</fullName>
    </recommendedName>
</protein>
<dbReference type="PANTHER" id="PTHR15704:SF7">
    <property type="entry name" value="SUPERKILLER COMPLEX PROTEIN 3"/>
    <property type="match status" value="1"/>
</dbReference>
<dbReference type="SMART" id="SM00028">
    <property type="entry name" value="TPR"/>
    <property type="match status" value="6"/>
</dbReference>